<evidence type="ECO:0000313" key="2">
    <source>
        <dbReference type="EMBL" id="OQR72600.1"/>
    </source>
</evidence>
<dbReference type="Proteomes" id="UP000192247">
    <property type="component" value="Unassembled WGS sequence"/>
</dbReference>
<comment type="caution">
    <text evidence="2">The sequence shown here is derived from an EMBL/GenBank/DDBJ whole genome shotgun (WGS) entry which is preliminary data.</text>
</comment>
<name>A0A1V9XGE8_9ACAR</name>
<feature type="compositionally biased region" description="Polar residues" evidence="1">
    <location>
        <begin position="60"/>
        <end position="73"/>
    </location>
</feature>
<dbReference type="InParanoid" id="A0A1V9XGE8"/>
<protein>
    <submittedName>
        <fullName evidence="2">General vesicular transport factor p115-like</fullName>
    </submittedName>
</protein>
<dbReference type="AlphaFoldDB" id="A0A1V9XGE8"/>
<evidence type="ECO:0000256" key="1">
    <source>
        <dbReference type="SAM" id="MobiDB-lite"/>
    </source>
</evidence>
<accession>A0A1V9XGE8</accession>
<dbReference type="EMBL" id="MNPL01011445">
    <property type="protein sequence ID" value="OQR72600.1"/>
    <property type="molecule type" value="Genomic_DNA"/>
</dbReference>
<organism evidence="2 3">
    <name type="scientific">Tropilaelaps mercedesae</name>
    <dbReference type="NCBI Taxonomy" id="418985"/>
    <lineage>
        <taxon>Eukaryota</taxon>
        <taxon>Metazoa</taxon>
        <taxon>Ecdysozoa</taxon>
        <taxon>Arthropoda</taxon>
        <taxon>Chelicerata</taxon>
        <taxon>Arachnida</taxon>
        <taxon>Acari</taxon>
        <taxon>Parasitiformes</taxon>
        <taxon>Mesostigmata</taxon>
        <taxon>Gamasina</taxon>
        <taxon>Dermanyssoidea</taxon>
        <taxon>Laelapidae</taxon>
        <taxon>Tropilaelaps</taxon>
    </lineage>
</organism>
<feature type="non-terminal residue" evidence="2">
    <location>
        <position position="234"/>
    </location>
</feature>
<feature type="region of interest" description="Disordered" evidence="1">
    <location>
        <begin position="50"/>
        <end position="73"/>
    </location>
</feature>
<gene>
    <name evidence="2" type="ORF">BIW11_03742</name>
</gene>
<reference evidence="2 3" key="1">
    <citation type="journal article" date="2017" name="Gigascience">
        <title>Draft genome of the honey bee ectoparasitic mite, Tropilaelaps mercedesae, is shaped by the parasitic life history.</title>
        <authorList>
            <person name="Dong X."/>
            <person name="Armstrong S.D."/>
            <person name="Xia D."/>
            <person name="Makepeace B.L."/>
            <person name="Darby A.C."/>
            <person name="Kadowaki T."/>
        </authorList>
    </citation>
    <scope>NUCLEOTIDE SEQUENCE [LARGE SCALE GENOMIC DNA]</scope>
    <source>
        <strain evidence="2">Wuxi-XJTLU</strain>
    </source>
</reference>
<evidence type="ECO:0000313" key="3">
    <source>
        <dbReference type="Proteomes" id="UP000192247"/>
    </source>
</evidence>
<keyword evidence="3" id="KW-1185">Reference proteome</keyword>
<sequence>MYNCSFVALRITELEAELQAKKTHFEDLVDLMMDQDAKIKEYEDQLRSLGRPIDYPADSGESQSEQHTSTSNDVCSQVQAVSLNDPAEATLVHPLVSLATSISHTFIDSTSNITPVQTLTTSQPSHSMLPLQQSSLQTSSQEPPLVIHTPVTQPTLVAPAPPPVSVVAAVLPDSPAVQAITSVVPAPIAQTATVSDLGAPQPLLMTTVSAEQATTATAPPQFVHFYNPASMFQP</sequence>
<proteinExistence type="predicted"/>